<evidence type="ECO:0000256" key="1">
    <source>
        <dbReference type="ARBA" id="ARBA00003416"/>
    </source>
</evidence>
<organism evidence="6 7">
    <name type="scientific">Pedobacter yulinensis</name>
    <dbReference type="NCBI Taxonomy" id="2126353"/>
    <lineage>
        <taxon>Bacteria</taxon>
        <taxon>Pseudomonadati</taxon>
        <taxon>Bacteroidota</taxon>
        <taxon>Sphingobacteriia</taxon>
        <taxon>Sphingobacteriales</taxon>
        <taxon>Sphingobacteriaceae</taxon>
        <taxon>Pedobacter</taxon>
    </lineage>
</organism>
<dbReference type="RefSeq" id="WP_107213431.1">
    <property type="nucleotide sequence ID" value="NZ_KZ686268.1"/>
</dbReference>
<dbReference type="GO" id="GO:0006310">
    <property type="term" value="P:DNA recombination"/>
    <property type="evidence" value="ECO:0007669"/>
    <property type="project" value="UniProtKB-KW"/>
</dbReference>
<dbReference type="Pfam" id="PF02646">
    <property type="entry name" value="RmuC"/>
    <property type="match status" value="1"/>
</dbReference>
<dbReference type="InterPro" id="IPR003798">
    <property type="entry name" value="DNA_recombination_RmuC"/>
</dbReference>
<keyword evidence="7" id="KW-1185">Reference proteome</keyword>
<evidence type="ECO:0000256" key="4">
    <source>
        <dbReference type="ARBA" id="ARBA00023172"/>
    </source>
</evidence>
<evidence type="ECO:0000256" key="3">
    <source>
        <dbReference type="ARBA" id="ARBA00023054"/>
    </source>
</evidence>
<dbReference type="PANTHER" id="PTHR30563">
    <property type="entry name" value="DNA RECOMBINATION PROTEIN RMUC"/>
    <property type="match status" value="1"/>
</dbReference>
<dbReference type="OrthoDB" id="370725at2"/>
<feature type="coiled-coil region" evidence="5">
    <location>
        <begin position="126"/>
        <end position="185"/>
    </location>
</feature>
<gene>
    <name evidence="6" type="ORF">C7T94_02795</name>
</gene>
<reference evidence="6 7" key="1">
    <citation type="submission" date="2018-03" db="EMBL/GenBank/DDBJ databases">
        <authorList>
            <person name="Keele B.F."/>
        </authorList>
    </citation>
    <scope>NUCLEOTIDE SEQUENCE [LARGE SCALE GENOMIC DNA]</scope>
    <source>
        <strain evidence="6 7">YL28-9</strain>
    </source>
</reference>
<keyword evidence="4" id="KW-0233">DNA recombination</keyword>
<dbReference type="EMBL" id="PYLS01000001">
    <property type="protein sequence ID" value="PST85058.1"/>
    <property type="molecule type" value="Genomic_DNA"/>
</dbReference>
<dbReference type="Proteomes" id="UP000240912">
    <property type="component" value="Unassembled WGS sequence"/>
</dbReference>
<name>A0A2T3HRJ1_9SPHI</name>
<comment type="caution">
    <text evidence="6">The sequence shown here is derived from an EMBL/GenBank/DDBJ whole genome shotgun (WGS) entry which is preliminary data.</text>
</comment>
<comment type="similarity">
    <text evidence="2">Belongs to the RmuC family.</text>
</comment>
<evidence type="ECO:0000313" key="7">
    <source>
        <dbReference type="Proteomes" id="UP000240912"/>
    </source>
</evidence>
<protein>
    <submittedName>
        <fullName evidence="6">DNA recombination protein RmuC</fullName>
    </submittedName>
</protein>
<proteinExistence type="inferred from homology"/>
<evidence type="ECO:0000256" key="5">
    <source>
        <dbReference type="SAM" id="Coils"/>
    </source>
</evidence>
<dbReference type="AlphaFoldDB" id="A0A2T3HRJ1"/>
<keyword evidence="3 5" id="KW-0175">Coiled coil</keyword>
<sequence length="436" mass="49758">MESYLVIVLVAILIFLVFMLWRKPAPAAFPVQELIDRQAQEHQHNYTAWNREKEELKNQLVQAHQELLVERSRAIRAESELRAQQDKLIDQAKYTQEVKAQLKTEFEVIANNILDDKSTRFAIQSKDNLERILQPLKENIRSFEEKVDRVYKAESDERNVLKGVIGQLMEQSKQIQEDAANLTKALKGDNKKQGNWGEVILERILESSGLVRDREYRVQASFSQENGGRLQPDVIIDLPGEKHLVIDSKVSLLAYEQAVSAETDELRESFTRQHLLSVRTHIQQLAAKSYQNLYQIDTPDFVLLFIPIESSFGLAVSQDAGLFNFAWERRVVIVSPSTLLATLRTIASIWRQERQTRNVLEIARLGGALYDKFTGFVNDMEAVGKYLKQSQDAHEKAMNKLCTGTGNLSATAEKIRKLGAKTSKQLDAKYLGTQED</sequence>
<comment type="function">
    <text evidence="1">Involved in DNA recombination.</text>
</comment>
<evidence type="ECO:0000256" key="2">
    <source>
        <dbReference type="ARBA" id="ARBA00009840"/>
    </source>
</evidence>
<feature type="coiled-coil region" evidence="5">
    <location>
        <begin position="39"/>
        <end position="73"/>
    </location>
</feature>
<dbReference type="PANTHER" id="PTHR30563:SF0">
    <property type="entry name" value="DNA RECOMBINATION PROTEIN RMUC"/>
    <property type="match status" value="1"/>
</dbReference>
<evidence type="ECO:0000313" key="6">
    <source>
        <dbReference type="EMBL" id="PST85058.1"/>
    </source>
</evidence>
<accession>A0A2T3HRJ1</accession>